<feature type="signal peptide" evidence="1">
    <location>
        <begin position="1"/>
        <end position="22"/>
    </location>
</feature>
<name>A0A1U7HY13_9CHRO</name>
<sequence>MKDITRNTLIAFSLTSALIALASPSVGYPPIKRYPNNGELYYNGAAYADSYFKWFNVGGWVRSNPAFEMDMTVSKRAFISCTTYNNLPQTNYDDCPTAGVSENDPNYKSFGFGTWNAKGIVNSLTYNAKWYFQNSADAGYAGYTTPVRISWQEVEKSLCSYQSIWCMAGVPGTGNAGTLMSTKPDGSPLTLTVGRVAYYKWCLPTGTSCTYPYR</sequence>
<organism evidence="2 3">
    <name type="scientific">Chroogloeocystis siderophila 5.2 s.c.1</name>
    <dbReference type="NCBI Taxonomy" id="247279"/>
    <lineage>
        <taxon>Bacteria</taxon>
        <taxon>Bacillati</taxon>
        <taxon>Cyanobacteriota</taxon>
        <taxon>Cyanophyceae</taxon>
        <taxon>Oscillatoriophycideae</taxon>
        <taxon>Chroococcales</taxon>
        <taxon>Chroococcaceae</taxon>
        <taxon>Chroogloeocystis</taxon>
    </lineage>
</organism>
<evidence type="ECO:0000256" key="1">
    <source>
        <dbReference type="SAM" id="SignalP"/>
    </source>
</evidence>
<dbReference type="Proteomes" id="UP000185984">
    <property type="component" value="Unassembled WGS sequence"/>
</dbReference>
<accession>A0A1U7HY13</accession>
<feature type="chain" id="PRO_5012821057" evidence="1">
    <location>
        <begin position="23"/>
        <end position="214"/>
    </location>
</feature>
<reference evidence="2 3" key="1">
    <citation type="submission" date="2016-11" db="EMBL/GenBank/DDBJ databases">
        <title>Draft Genome Sequences of Nine Cyanobacterial Strains from Diverse Habitats.</title>
        <authorList>
            <person name="Zhu T."/>
            <person name="Hou S."/>
            <person name="Lu X."/>
            <person name="Hess W.R."/>
        </authorList>
    </citation>
    <scope>NUCLEOTIDE SEQUENCE [LARGE SCALE GENOMIC DNA]</scope>
    <source>
        <strain evidence="2 3">5.2 s.c.1</strain>
    </source>
</reference>
<dbReference type="EMBL" id="MRCC01000003">
    <property type="protein sequence ID" value="OKH28498.1"/>
    <property type="molecule type" value="Genomic_DNA"/>
</dbReference>
<comment type="caution">
    <text evidence="2">The sequence shown here is derived from an EMBL/GenBank/DDBJ whole genome shotgun (WGS) entry which is preliminary data.</text>
</comment>
<dbReference type="RefSeq" id="WP_073548294.1">
    <property type="nucleotide sequence ID" value="NZ_CAWMVK010000023.1"/>
</dbReference>
<protein>
    <submittedName>
        <fullName evidence="2">Uncharacterized protein</fullName>
    </submittedName>
</protein>
<keyword evidence="3" id="KW-1185">Reference proteome</keyword>
<dbReference type="AlphaFoldDB" id="A0A1U7HY13"/>
<proteinExistence type="predicted"/>
<evidence type="ECO:0000313" key="2">
    <source>
        <dbReference type="EMBL" id="OKH28498.1"/>
    </source>
</evidence>
<keyword evidence="1" id="KW-0732">Signal</keyword>
<dbReference type="OrthoDB" id="9819059at2"/>
<evidence type="ECO:0000313" key="3">
    <source>
        <dbReference type="Proteomes" id="UP000185984"/>
    </source>
</evidence>
<gene>
    <name evidence="2" type="ORF">NIES1031_04490</name>
</gene>